<name>A0A540N957_MALBA</name>
<reference evidence="1 2" key="1">
    <citation type="journal article" date="2019" name="G3 (Bethesda)">
        <title>Sequencing of a Wild Apple (Malus baccata) Genome Unravels the Differences Between Cultivated and Wild Apple Species Regarding Disease Resistance and Cold Tolerance.</title>
        <authorList>
            <person name="Chen X."/>
        </authorList>
    </citation>
    <scope>NUCLEOTIDE SEQUENCE [LARGE SCALE GENOMIC DNA]</scope>
    <source>
        <strain evidence="2">cv. Shandingzi</strain>
        <tissue evidence="1">Leaves</tissue>
    </source>
</reference>
<dbReference type="STRING" id="106549.A0A540N957"/>
<evidence type="ECO:0000313" key="2">
    <source>
        <dbReference type="Proteomes" id="UP000315295"/>
    </source>
</evidence>
<proteinExistence type="predicted"/>
<sequence length="62" mass="7176">MSSRLPTRSSNSMISKVDSDRDNFINFKELVELNTKRVDSAEAFENLKDTFSVYDIDKNRSI</sequence>
<keyword evidence="2" id="KW-1185">Reference proteome</keyword>
<dbReference type="EMBL" id="VIEB01000084">
    <property type="protein sequence ID" value="TQE07576.1"/>
    <property type="molecule type" value="Genomic_DNA"/>
</dbReference>
<accession>A0A540N957</accession>
<protein>
    <recommendedName>
        <fullName evidence="3">EF-hand domain-containing protein</fullName>
    </recommendedName>
</protein>
<dbReference type="InterPro" id="IPR011992">
    <property type="entry name" value="EF-hand-dom_pair"/>
</dbReference>
<dbReference type="AlphaFoldDB" id="A0A540N957"/>
<evidence type="ECO:0008006" key="3">
    <source>
        <dbReference type="Google" id="ProtNLM"/>
    </source>
</evidence>
<dbReference type="Gene3D" id="1.10.238.10">
    <property type="entry name" value="EF-hand"/>
    <property type="match status" value="1"/>
</dbReference>
<dbReference type="SUPFAM" id="SSF47473">
    <property type="entry name" value="EF-hand"/>
    <property type="match status" value="1"/>
</dbReference>
<dbReference type="Proteomes" id="UP000315295">
    <property type="component" value="Unassembled WGS sequence"/>
</dbReference>
<comment type="caution">
    <text evidence="1">The sequence shown here is derived from an EMBL/GenBank/DDBJ whole genome shotgun (WGS) entry which is preliminary data.</text>
</comment>
<evidence type="ECO:0000313" key="1">
    <source>
        <dbReference type="EMBL" id="TQE07576.1"/>
    </source>
</evidence>
<organism evidence="1 2">
    <name type="scientific">Malus baccata</name>
    <name type="common">Siberian crab apple</name>
    <name type="synonym">Pyrus baccata</name>
    <dbReference type="NCBI Taxonomy" id="106549"/>
    <lineage>
        <taxon>Eukaryota</taxon>
        <taxon>Viridiplantae</taxon>
        <taxon>Streptophyta</taxon>
        <taxon>Embryophyta</taxon>
        <taxon>Tracheophyta</taxon>
        <taxon>Spermatophyta</taxon>
        <taxon>Magnoliopsida</taxon>
        <taxon>eudicotyledons</taxon>
        <taxon>Gunneridae</taxon>
        <taxon>Pentapetalae</taxon>
        <taxon>rosids</taxon>
        <taxon>fabids</taxon>
        <taxon>Rosales</taxon>
        <taxon>Rosaceae</taxon>
        <taxon>Amygdaloideae</taxon>
        <taxon>Maleae</taxon>
        <taxon>Malus</taxon>
    </lineage>
</organism>
<gene>
    <name evidence="1" type="ORF">C1H46_006896</name>
</gene>